<protein>
    <submittedName>
        <fullName evidence="1">Uncharacterized protein</fullName>
    </submittedName>
</protein>
<reference evidence="1 2" key="1">
    <citation type="journal article" date="2022" name="Hortic Res">
        <title>A haplotype resolved chromosomal level avocado genome allows analysis of novel avocado genes.</title>
        <authorList>
            <person name="Nath O."/>
            <person name="Fletcher S.J."/>
            <person name="Hayward A."/>
            <person name="Shaw L.M."/>
            <person name="Masouleh A.K."/>
            <person name="Furtado A."/>
            <person name="Henry R.J."/>
            <person name="Mitter N."/>
        </authorList>
    </citation>
    <scope>NUCLEOTIDE SEQUENCE [LARGE SCALE GENOMIC DNA]</scope>
    <source>
        <strain evidence="2">cv. Hass</strain>
    </source>
</reference>
<accession>A0ACC2KQU2</accession>
<sequence length="165" mass="18274">MSTPNLTKESQRRMGIYFTASGLKGKSTFHSRCLVEWPRSTVHLPFPDLISKLLVDKGKLAEPNEDVIIPKQKIDHFTLERSKSYLPSIELDDDDEGDIAGPSGAAPSEVGPFVAGTSYIGLDGDDQLGEGGIHALNERLGRLEVRVNEGFAESFPEMLYRLRRD</sequence>
<evidence type="ECO:0000313" key="2">
    <source>
        <dbReference type="Proteomes" id="UP001234297"/>
    </source>
</evidence>
<comment type="caution">
    <text evidence="1">The sequence shown here is derived from an EMBL/GenBank/DDBJ whole genome shotgun (WGS) entry which is preliminary data.</text>
</comment>
<proteinExistence type="predicted"/>
<gene>
    <name evidence="1" type="ORF">MRB53_032057</name>
</gene>
<dbReference type="EMBL" id="CM056818">
    <property type="protein sequence ID" value="KAJ8623528.1"/>
    <property type="molecule type" value="Genomic_DNA"/>
</dbReference>
<organism evidence="1 2">
    <name type="scientific">Persea americana</name>
    <name type="common">Avocado</name>
    <dbReference type="NCBI Taxonomy" id="3435"/>
    <lineage>
        <taxon>Eukaryota</taxon>
        <taxon>Viridiplantae</taxon>
        <taxon>Streptophyta</taxon>
        <taxon>Embryophyta</taxon>
        <taxon>Tracheophyta</taxon>
        <taxon>Spermatophyta</taxon>
        <taxon>Magnoliopsida</taxon>
        <taxon>Magnoliidae</taxon>
        <taxon>Laurales</taxon>
        <taxon>Lauraceae</taxon>
        <taxon>Persea</taxon>
    </lineage>
</organism>
<name>A0ACC2KQU2_PERAE</name>
<evidence type="ECO:0000313" key="1">
    <source>
        <dbReference type="EMBL" id="KAJ8623528.1"/>
    </source>
</evidence>
<keyword evidence="2" id="KW-1185">Reference proteome</keyword>
<dbReference type="Proteomes" id="UP001234297">
    <property type="component" value="Chromosome 10"/>
</dbReference>